<sequence>MGPLIRPVLPGLLGELVEAGDGLARAYADAALGRDRFVTIQFDGGEPAQAYRVANRVRWLLTDGQVEFLGRIDQQVKFRGHHIELAELEKALLDRGGLRGDAIGTGGGIILFNFSKVGGIEDYVGIKPSDLATSYVTRQVASIPGLVDCIRMDVGTAEILGITILTVKRVYCGDMRSHAINRRSLIGKALRSLGESPRIVEAELRTGTKELENYEEELLVGPAFFTDLASRLSGRLDSDISVKDIFNRPVLKDLEASIRKSPSAYSPSAPTPYSDAMEQSSAEGRRLFLDQLRILTAYIVPLAAQLRGRLQVPSSTARRHVRTGGTTGRCTQGAESYRRVR</sequence>
<proteinExistence type="predicted"/>
<reference evidence="2" key="3">
    <citation type="submission" date="2011-03" db="EMBL/GenBank/DDBJ databases">
        <title>Annotation of Magnaporthe poae ATCC 64411.</title>
        <authorList>
            <person name="Ma L.-J."/>
            <person name="Dead R."/>
            <person name="Young S.K."/>
            <person name="Zeng Q."/>
            <person name="Gargeya S."/>
            <person name="Fitzgerald M."/>
            <person name="Haas B."/>
            <person name="Abouelleil A."/>
            <person name="Alvarado L."/>
            <person name="Arachchi H.M."/>
            <person name="Berlin A."/>
            <person name="Brown A."/>
            <person name="Chapman S.B."/>
            <person name="Chen Z."/>
            <person name="Dunbar C."/>
            <person name="Freedman E."/>
            <person name="Gearin G."/>
            <person name="Gellesch M."/>
            <person name="Goldberg J."/>
            <person name="Griggs A."/>
            <person name="Gujja S."/>
            <person name="Heiman D."/>
            <person name="Howarth C."/>
            <person name="Larson L."/>
            <person name="Lui A."/>
            <person name="MacDonald P.J.P."/>
            <person name="Mehta T."/>
            <person name="Montmayeur A."/>
            <person name="Murphy C."/>
            <person name="Neiman D."/>
            <person name="Pearson M."/>
            <person name="Priest M."/>
            <person name="Roberts A."/>
            <person name="Saif S."/>
            <person name="Shea T."/>
            <person name="Shenoy N."/>
            <person name="Sisk P."/>
            <person name="Stolte C."/>
            <person name="Sykes S."/>
            <person name="Yandava C."/>
            <person name="Wortman J."/>
            <person name="Nusbaum C."/>
            <person name="Birren B."/>
        </authorList>
    </citation>
    <scope>NUCLEOTIDE SEQUENCE</scope>
    <source>
        <strain evidence="2">ATCC 64411</strain>
    </source>
</reference>
<name>A0A0C4DU19_MAGP6</name>
<keyword evidence="4" id="KW-1185">Reference proteome</keyword>
<evidence type="ECO:0000313" key="2">
    <source>
        <dbReference type="EMBL" id="KLU84410.1"/>
    </source>
</evidence>
<dbReference type="Gene3D" id="2.30.38.10">
    <property type="entry name" value="Luciferase, Domain 3"/>
    <property type="match status" value="1"/>
</dbReference>
<dbReference type="VEuPathDB" id="FungiDB:MAPG_03453"/>
<accession>A0A0C4DU19</accession>
<protein>
    <submittedName>
        <fullName evidence="2 3">Uncharacterized protein</fullName>
    </submittedName>
</protein>
<gene>
    <name evidence="2" type="ORF">MAPG_03453</name>
</gene>
<dbReference type="AlphaFoldDB" id="A0A0C4DU19"/>
<dbReference type="GO" id="GO:0005737">
    <property type="term" value="C:cytoplasm"/>
    <property type="evidence" value="ECO:0007669"/>
    <property type="project" value="TreeGrafter"/>
</dbReference>
<reference evidence="3" key="4">
    <citation type="journal article" date="2015" name="G3 (Bethesda)">
        <title>Genome sequences of three phytopathogenic species of the Magnaporthaceae family of fungi.</title>
        <authorList>
            <person name="Okagaki L.H."/>
            <person name="Nunes C.C."/>
            <person name="Sailsbery J."/>
            <person name="Clay B."/>
            <person name="Brown D."/>
            <person name="John T."/>
            <person name="Oh Y."/>
            <person name="Young N."/>
            <person name="Fitzgerald M."/>
            <person name="Haas B.J."/>
            <person name="Zeng Q."/>
            <person name="Young S."/>
            <person name="Adiconis X."/>
            <person name="Fan L."/>
            <person name="Levin J.Z."/>
            <person name="Mitchell T.K."/>
            <person name="Okubara P.A."/>
            <person name="Farman M.L."/>
            <person name="Kohn L.M."/>
            <person name="Birren B."/>
            <person name="Ma L.-J."/>
            <person name="Dean R.A."/>
        </authorList>
    </citation>
    <scope>NUCLEOTIDE SEQUENCE</scope>
    <source>
        <strain evidence="3">ATCC 64411 / 73-15</strain>
    </source>
</reference>
<feature type="region of interest" description="Disordered" evidence="1">
    <location>
        <begin position="315"/>
        <end position="341"/>
    </location>
</feature>
<dbReference type="EMBL" id="ADBL01000824">
    <property type="status" value="NOT_ANNOTATED_CDS"/>
    <property type="molecule type" value="Genomic_DNA"/>
</dbReference>
<evidence type="ECO:0000313" key="3">
    <source>
        <dbReference type="EnsemblFungi" id="MAPG_03453T0"/>
    </source>
</evidence>
<evidence type="ECO:0000313" key="4">
    <source>
        <dbReference type="Proteomes" id="UP000011715"/>
    </source>
</evidence>
<reference evidence="3" key="5">
    <citation type="submission" date="2015-06" db="UniProtKB">
        <authorList>
            <consortium name="EnsemblFungi"/>
        </authorList>
    </citation>
    <scope>IDENTIFICATION</scope>
    <source>
        <strain evidence="3">ATCC 64411</strain>
    </source>
</reference>
<dbReference type="OrthoDB" id="416786at2759"/>
<dbReference type="Proteomes" id="UP000011715">
    <property type="component" value="Unassembled WGS sequence"/>
</dbReference>
<reference evidence="4" key="2">
    <citation type="submission" date="2010-05" db="EMBL/GenBank/DDBJ databases">
        <title>The genome sequence of Magnaporthe poae strain ATCC 64411.</title>
        <authorList>
            <person name="Ma L.-J."/>
            <person name="Dead R."/>
            <person name="Young S."/>
            <person name="Zeng Q."/>
            <person name="Koehrsen M."/>
            <person name="Alvarado L."/>
            <person name="Berlin A."/>
            <person name="Chapman S.B."/>
            <person name="Chen Z."/>
            <person name="Freedman E."/>
            <person name="Gellesch M."/>
            <person name="Goldberg J."/>
            <person name="Griggs A."/>
            <person name="Gujja S."/>
            <person name="Heilman E.R."/>
            <person name="Heiman D."/>
            <person name="Hepburn T."/>
            <person name="Howarth C."/>
            <person name="Jen D."/>
            <person name="Larson L."/>
            <person name="Mehta T."/>
            <person name="Neiman D."/>
            <person name="Pearson M."/>
            <person name="Roberts A."/>
            <person name="Saif S."/>
            <person name="Shea T."/>
            <person name="Shenoy N."/>
            <person name="Sisk P."/>
            <person name="Stolte C."/>
            <person name="Sykes S."/>
            <person name="Walk T."/>
            <person name="White J."/>
            <person name="Yandava C."/>
            <person name="Haas B."/>
            <person name="Nusbaum C."/>
            <person name="Birren B."/>
        </authorList>
    </citation>
    <scope>NUCLEOTIDE SEQUENCE [LARGE SCALE GENOMIC DNA]</scope>
    <source>
        <strain evidence="4">ATCC 64411 / 73-15</strain>
    </source>
</reference>
<dbReference type="STRING" id="644358.A0A0C4DU19"/>
<dbReference type="GO" id="GO:0044550">
    <property type="term" value="P:secondary metabolite biosynthetic process"/>
    <property type="evidence" value="ECO:0007669"/>
    <property type="project" value="TreeGrafter"/>
</dbReference>
<dbReference type="EMBL" id="GL876967">
    <property type="protein sequence ID" value="KLU84410.1"/>
    <property type="molecule type" value="Genomic_DNA"/>
</dbReference>
<organism evidence="3 4">
    <name type="scientific">Magnaporthiopsis poae (strain ATCC 64411 / 73-15)</name>
    <name type="common">Kentucky bluegrass fungus</name>
    <name type="synonym">Magnaporthe poae</name>
    <dbReference type="NCBI Taxonomy" id="644358"/>
    <lineage>
        <taxon>Eukaryota</taxon>
        <taxon>Fungi</taxon>
        <taxon>Dikarya</taxon>
        <taxon>Ascomycota</taxon>
        <taxon>Pezizomycotina</taxon>
        <taxon>Sordariomycetes</taxon>
        <taxon>Sordariomycetidae</taxon>
        <taxon>Magnaporthales</taxon>
        <taxon>Magnaporthaceae</taxon>
        <taxon>Magnaporthiopsis</taxon>
    </lineage>
</organism>
<dbReference type="EnsemblFungi" id="MAPG_03453T0">
    <property type="protein sequence ID" value="MAPG_03453T0"/>
    <property type="gene ID" value="MAPG_03453"/>
</dbReference>
<evidence type="ECO:0000256" key="1">
    <source>
        <dbReference type="SAM" id="MobiDB-lite"/>
    </source>
</evidence>
<dbReference type="SUPFAM" id="SSF56801">
    <property type="entry name" value="Acetyl-CoA synthetase-like"/>
    <property type="match status" value="1"/>
</dbReference>
<dbReference type="GO" id="GO:0043041">
    <property type="term" value="P:amino acid activation for nonribosomal peptide biosynthetic process"/>
    <property type="evidence" value="ECO:0007669"/>
    <property type="project" value="TreeGrafter"/>
</dbReference>
<reference evidence="2" key="1">
    <citation type="submission" date="2010-05" db="EMBL/GenBank/DDBJ databases">
        <title>The Genome Sequence of Magnaporthe poae strain ATCC 64411.</title>
        <authorList>
            <consortium name="The Broad Institute Genome Sequencing Platform"/>
            <consortium name="Broad Institute Genome Sequencing Center for Infectious Disease"/>
            <person name="Ma L.-J."/>
            <person name="Dead R."/>
            <person name="Young S."/>
            <person name="Zeng Q."/>
            <person name="Koehrsen M."/>
            <person name="Alvarado L."/>
            <person name="Berlin A."/>
            <person name="Chapman S.B."/>
            <person name="Chen Z."/>
            <person name="Freedman E."/>
            <person name="Gellesch M."/>
            <person name="Goldberg J."/>
            <person name="Griggs A."/>
            <person name="Gujja S."/>
            <person name="Heilman E.R."/>
            <person name="Heiman D."/>
            <person name="Hepburn T."/>
            <person name="Howarth C."/>
            <person name="Jen D."/>
            <person name="Larson L."/>
            <person name="Mehta T."/>
            <person name="Neiman D."/>
            <person name="Pearson M."/>
            <person name="Roberts A."/>
            <person name="Saif S."/>
            <person name="Shea T."/>
            <person name="Shenoy N."/>
            <person name="Sisk P."/>
            <person name="Stolte C."/>
            <person name="Sykes S."/>
            <person name="Walk T."/>
            <person name="White J."/>
            <person name="Yandava C."/>
            <person name="Haas B."/>
            <person name="Nusbaum C."/>
            <person name="Birren B."/>
        </authorList>
    </citation>
    <scope>NUCLEOTIDE SEQUENCE</scope>
    <source>
        <strain evidence="2">ATCC 64411</strain>
    </source>
</reference>
<dbReference type="PANTHER" id="PTHR45527">
    <property type="entry name" value="NONRIBOSOMAL PEPTIDE SYNTHETASE"/>
    <property type="match status" value="1"/>
</dbReference>
<dbReference type="GO" id="GO:0031177">
    <property type="term" value="F:phosphopantetheine binding"/>
    <property type="evidence" value="ECO:0007669"/>
    <property type="project" value="TreeGrafter"/>
</dbReference>
<dbReference type="PANTHER" id="PTHR45527:SF1">
    <property type="entry name" value="FATTY ACID SYNTHASE"/>
    <property type="match status" value="1"/>
</dbReference>
<dbReference type="eggNOG" id="KOG1178">
    <property type="taxonomic scope" value="Eukaryota"/>
</dbReference>